<comment type="pathway">
    <text evidence="1">Amino-acid biosynthesis; L-threonine biosynthesis; L-threonine from L-aspartate: step 3/5.</text>
</comment>
<feature type="domain" description="ACT" evidence="14">
    <location>
        <begin position="356"/>
        <end position="431"/>
    </location>
</feature>
<evidence type="ECO:0000256" key="13">
    <source>
        <dbReference type="RuleBase" id="RU004171"/>
    </source>
</evidence>
<dbReference type="AlphaFoldDB" id="A0A941HVQ5"/>
<evidence type="ECO:0000256" key="10">
    <source>
        <dbReference type="ARBA" id="ARBA00023167"/>
    </source>
</evidence>
<dbReference type="PROSITE" id="PS01042">
    <property type="entry name" value="HOMOSER_DHGENASE"/>
    <property type="match status" value="1"/>
</dbReference>
<feature type="binding site" evidence="12">
    <location>
        <position position="197"/>
    </location>
    <ligand>
        <name>L-homoserine</name>
        <dbReference type="ChEBI" id="CHEBI:57476"/>
    </ligand>
</feature>
<keyword evidence="16" id="KW-1185">Reference proteome</keyword>
<feature type="active site" description="Proton donor" evidence="11">
    <location>
        <position position="212"/>
    </location>
</feature>
<dbReference type="InterPro" id="IPR036291">
    <property type="entry name" value="NAD(P)-bd_dom_sf"/>
</dbReference>
<dbReference type="InterPro" id="IPR045865">
    <property type="entry name" value="ACT-like_dom_sf"/>
</dbReference>
<dbReference type="Pfam" id="PF00742">
    <property type="entry name" value="Homoserine_dh"/>
    <property type="match status" value="1"/>
</dbReference>
<keyword evidence="9 15" id="KW-0560">Oxidoreductase</keyword>
<dbReference type="Gene3D" id="3.30.70.260">
    <property type="match status" value="1"/>
</dbReference>
<dbReference type="InterPro" id="IPR016204">
    <property type="entry name" value="HDH"/>
</dbReference>
<dbReference type="PROSITE" id="PS51671">
    <property type="entry name" value="ACT"/>
    <property type="match status" value="1"/>
</dbReference>
<organism evidence="15 16">
    <name type="scientific">Phenylobacterium glaciei</name>
    <dbReference type="NCBI Taxonomy" id="2803784"/>
    <lineage>
        <taxon>Bacteria</taxon>
        <taxon>Pseudomonadati</taxon>
        <taxon>Pseudomonadota</taxon>
        <taxon>Alphaproteobacteria</taxon>
        <taxon>Caulobacterales</taxon>
        <taxon>Caulobacteraceae</taxon>
        <taxon>Phenylobacterium</taxon>
    </lineage>
</organism>
<keyword evidence="6" id="KW-0028">Amino-acid biosynthesis</keyword>
<proteinExistence type="inferred from homology"/>
<dbReference type="Pfam" id="PF03447">
    <property type="entry name" value="NAD_binding_3"/>
    <property type="match status" value="1"/>
</dbReference>
<dbReference type="PANTHER" id="PTHR43331">
    <property type="entry name" value="HOMOSERINE DEHYDROGENASE"/>
    <property type="match status" value="1"/>
</dbReference>
<dbReference type="Proteomes" id="UP000622580">
    <property type="component" value="Unassembled WGS sequence"/>
</dbReference>
<keyword evidence="7" id="KW-0791">Threonine biosynthesis</keyword>
<evidence type="ECO:0000259" key="14">
    <source>
        <dbReference type="PROSITE" id="PS51671"/>
    </source>
</evidence>
<evidence type="ECO:0000256" key="9">
    <source>
        <dbReference type="ARBA" id="ARBA00023002"/>
    </source>
</evidence>
<dbReference type="EC" id="1.1.1.3" evidence="4"/>
<keyword evidence="8 12" id="KW-0521">NADP</keyword>
<dbReference type="InterPro" id="IPR019811">
    <property type="entry name" value="HDH_CS"/>
</dbReference>
<dbReference type="GO" id="GO:0004412">
    <property type="term" value="F:homoserine dehydrogenase activity"/>
    <property type="evidence" value="ECO:0007669"/>
    <property type="project" value="UniProtKB-EC"/>
</dbReference>
<evidence type="ECO:0000313" key="15">
    <source>
        <dbReference type="EMBL" id="MBR7620059.1"/>
    </source>
</evidence>
<dbReference type="PANTHER" id="PTHR43331:SF1">
    <property type="entry name" value="HOMOSERINE DEHYDROGENASE"/>
    <property type="match status" value="1"/>
</dbReference>
<dbReference type="GO" id="GO:0050661">
    <property type="term" value="F:NADP binding"/>
    <property type="evidence" value="ECO:0007669"/>
    <property type="project" value="InterPro"/>
</dbReference>
<evidence type="ECO:0000256" key="4">
    <source>
        <dbReference type="ARBA" id="ARBA00013213"/>
    </source>
</evidence>
<dbReference type="PIRSF" id="PIRSF000098">
    <property type="entry name" value="Homoser_dehydrog"/>
    <property type="match status" value="1"/>
</dbReference>
<evidence type="ECO:0000256" key="6">
    <source>
        <dbReference type="ARBA" id="ARBA00022605"/>
    </source>
</evidence>
<dbReference type="NCBIfam" id="NF004976">
    <property type="entry name" value="PRK06349.1"/>
    <property type="match status" value="1"/>
</dbReference>
<feature type="binding site" evidence="12">
    <location>
        <position position="106"/>
    </location>
    <ligand>
        <name>NADPH</name>
        <dbReference type="ChEBI" id="CHEBI:57783"/>
    </ligand>
</feature>
<comment type="caution">
    <text evidence="15">The sequence shown here is derived from an EMBL/GenBank/DDBJ whole genome shotgun (WGS) entry which is preliminary data.</text>
</comment>
<dbReference type="EMBL" id="JAGSGD010000001">
    <property type="protein sequence ID" value="MBR7620059.1"/>
    <property type="molecule type" value="Genomic_DNA"/>
</dbReference>
<dbReference type="Gene3D" id="3.40.50.720">
    <property type="entry name" value="NAD(P)-binding Rossmann-like Domain"/>
    <property type="match status" value="1"/>
</dbReference>
<dbReference type="InterPro" id="IPR005106">
    <property type="entry name" value="Asp/hSer_DH_NAD-bd"/>
</dbReference>
<sequence length="435" mass="44933">MSGKNWRIGVAGLGTVGGGLLNFLSDRPGFAPAGGQAVVTGVSARSRSRPRPFDISNLAWFDDPVELAKSPDNDIFVELIGGSDGPAKAAVEAALHAGKPVVTANKALIAEHGAELALLAETKGVPLLYEAAVMGGTPAVKVVREAMVGDDIRSISGILNGTCNYILTEMEGMLGQQGPADAFRAVLAEAQRLGYAEADPTMDVGGFDAAHKISILAALAFGCAPNYAAAEIEGIEQVALLDIQLAKDLGYRIKLIASASRSDEGVLVRVHPTLVALNHPLAQAGGALNALFIEGTRIGTIYLQGPGAGAGPTAAAVAADIADLMTGAVRPVFQKPAGQLNPFTPVDPAKSMGRAFLRFLVKDEPGVIAAVSETLAEAGVSIESFLQKPVENADGVPIVLTTHAVAESVLTAAIDRIANLPSVLERPRLLRIARI</sequence>
<evidence type="ECO:0000256" key="7">
    <source>
        <dbReference type="ARBA" id="ARBA00022697"/>
    </source>
</evidence>
<dbReference type="FunFam" id="3.30.360.10:FF:000005">
    <property type="entry name" value="Homoserine dehydrogenase"/>
    <property type="match status" value="1"/>
</dbReference>
<accession>A0A941HVQ5</accession>
<name>A0A941HVQ5_9CAUL</name>
<evidence type="ECO:0000313" key="16">
    <source>
        <dbReference type="Proteomes" id="UP000622580"/>
    </source>
</evidence>
<evidence type="ECO:0000256" key="12">
    <source>
        <dbReference type="PIRSR" id="PIRSR000098-2"/>
    </source>
</evidence>
<gene>
    <name evidence="15" type="ORF">JKL49_11745</name>
</gene>
<reference evidence="15" key="1">
    <citation type="submission" date="2021-04" db="EMBL/GenBank/DDBJ databases">
        <title>Draft genome assembly of strain Phenylobacterium sp. 20VBR1 using MiniION and Illumina platforms.</title>
        <authorList>
            <person name="Thomas F.A."/>
            <person name="Krishnan K.P."/>
            <person name="Sinha R.K."/>
        </authorList>
    </citation>
    <scope>NUCLEOTIDE SEQUENCE</scope>
    <source>
        <strain evidence="15">20VBR1</strain>
    </source>
</reference>
<dbReference type="SUPFAM" id="SSF51735">
    <property type="entry name" value="NAD(P)-binding Rossmann-fold domains"/>
    <property type="match status" value="1"/>
</dbReference>
<evidence type="ECO:0000256" key="11">
    <source>
        <dbReference type="PIRSR" id="PIRSR000098-1"/>
    </source>
</evidence>
<protein>
    <recommendedName>
        <fullName evidence="5">Homoserine dehydrogenase</fullName>
        <ecNumber evidence="4">1.1.1.3</ecNumber>
    </recommendedName>
</protein>
<dbReference type="InterPro" id="IPR001342">
    <property type="entry name" value="HDH_cat"/>
</dbReference>
<evidence type="ECO:0000256" key="2">
    <source>
        <dbReference type="ARBA" id="ARBA00005062"/>
    </source>
</evidence>
<dbReference type="Pfam" id="PF01842">
    <property type="entry name" value="ACT"/>
    <property type="match status" value="1"/>
</dbReference>
<comment type="similarity">
    <text evidence="3 13">Belongs to the homoserine dehydrogenase family.</text>
</comment>
<keyword evidence="10" id="KW-0486">Methionine biosynthesis</keyword>
<evidence type="ECO:0000256" key="5">
    <source>
        <dbReference type="ARBA" id="ARBA00013376"/>
    </source>
</evidence>
<dbReference type="RefSeq" id="WP_215340787.1">
    <property type="nucleotide sequence ID" value="NZ_JAGSGD010000001.1"/>
</dbReference>
<evidence type="ECO:0000256" key="3">
    <source>
        <dbReference type="ARBA" id="ARBA00006753"/>
    </source>
</evidence>
<comment type="pathway">
    <text evidence="2">Amino-acid biosynthesis; L-methionine biosynthesis via de novo pathway; L-homoserine from L-aspartate: step 3/3.</text>
</comment>
<dbReference type="CDD" id="cd04881">
    <property type="entry name" value="ACT_HSDH-Hom"/>
    <property type="match status" value="1"/>
</dbReference>
<feature type="binding site" evidence="12">
    <location>
        <begin position="11"/>
        <end position="18"/>
    </location>
    <ligand>
        <name>NADP(+)</name>
        <dbReference type="ChEBI" id="CHEBI:58349"/>
    </ligand>
</feature>
<dbReference type="Gene3D" id="3.30.360.10">
    <property type="entry name" value="Dihydrodipicolinate Reductase, domain 2"/>
    <property type="match status" value="1"/>
</dbReference>
<dbReference type="GO" id="GO:0009086">
    <property type="term" value="P:methionine biosynthetic process"/>
    <property type="evidence" value="ECO:0007669"/>
    <property type="project" value="UniProtKB-KW"/>
</dbReference>
<dbReference type="SUPFAM" id="SSF55021">
    <property type="entry name" value="ACT-like"/>
    <property type="match status" value="1"/>
</dbReference>
<dbReference type="InterPro" id="IPR002912">
    <property type="entry name" value="ACT_dom"/>
</dbReference>
<dbReference type="GO" id="GO:0009088">
    <property type="term" value="P:threonine biosynthetic process"/>
    <property type="evidence" value="ECO:0007669"/>
    <property type="project" value="UniProtKB-KW"/>
</dbReference>
<dbReference type="SUPFAM" id="SSF55347">
    <property type="entry name" value="Glyceraldehyde-3-phosphate dehydrogenase-like, C-terminal domain"/>
    <property type="match status" value="1"/>
</dbReference>
<evidence type="ECO:0000256" key="1">
    <source>
        <dbReference type="ARBA" id="ARBA00005056"/>
    </source>
</evidence>
<evidence type="ECO:0000256" key="8">
    <source>
        <dbReference type="ARBA" id="ARBA00022857"/>
    </source>
</evidence>